<accession>A0A2P0PAW9</accession>
<reference evidence="2 3" key="1">
    <citation type="submission" date="2017-01" db="EMBL/GenBank/DDBJ databases">
        <title>Isolation and Characterization of Pectobacterium phages.</title>
        <authorList>
            <person name="Buttimer C.T.H."/>
            <person name="Lucid A."/>
            <person name="Coffey A."/>
        </authorList>
    </citation>
    <scope>NUCLEOTIDE SEQUENCE [LARGE SCALE GENOMIC DNA]</scope>
</reference>
<sequence length="202" mass="21983">MSLIHTFASLPESLKSMAIELALIRARQDQYGNLRNIVEEAVAAAAAAADLEVSVKPHVAVDPAKPGAEETATMQAEPAGPNPGYKDPDTLDTLGYFLKPLLSETKPEKHCGRPDCKACNELFDEVLDEGKANKMRFQQVDRKEGLLGLVDIYRSSVNPLVYAIMNRGKTALVESSNIELMPYHAAVEIVRVHGKADRSIVG</sequence>
<proteinExistence type="predicted"/>
<organism evidence="2 3">
    <name type="scientific">Pectobacterium phage vB_PatP_CB3</name>
    <dbReference type="NCBI Taxonomy" id="1958918"/>
    <lineage>
        <taxon>Viruses</taxon>
        <taxon>Duplodnaviria</taxon>
        <taxon>Heunggongvirae</taxon>
        <taxon>Uroviricota</taxon>
        <taxon>Caudoviricetes</taxon>
        <taxon>Schitoviridae</taxon>
        <taxon>Cbunavirus</taxon>
        <taxon>Cbunavirus CB4</taxon>
    </lineage>
</organism>
<dbReference type="EMBL" id="KY514265">
    <property type="protein sequence ID" value="ARB11863.1"/>
    <property type="molecule type" value="Genomic_DNA"/>
</dbReference>
<protein>
    <submittedName>
        <fullName evidence="2">Uncharacterized protein</fullName>
    </submittedName>
</protein>
<name>A0A2P0PAW9_9CAUD</name>
<feature type="region of interest" description="Disordered" evidence="1">
    <location>
        <begin position="63"/>
        <end position="84"/>
    </location>
</feature>
<dbReference type="Proteomes" id="UP000241977">
    <property type="component" value="Segment"/>
</dbReference>
<evidence type="ECO:0000313" key="3">
    <source>
        <dbReference type="Proteomes" id="UP000241977"/>
    </source>
</evidence>
<gene>
    <name evidence="2" type="ORF">CB3_039</name>
</gene>
<evidence type="ECO:0000313" key="2">
    <source>
        <dbReference type="EMBL" id="ARB11863.1"/>
    </source>
</evidence>
<evidence type="ECO:0000256" key="1">
    <source>
        <dbReference type="SAM" id="MobiDB-lite"/>
    </source>
</evidence>